<comment type="caution">
    <text evidence="2">The sequence shown here is derived from an EMBL/GenBank/DDBJ whole genome shotgun (WGS) entry which is preliminary data.</text>
</comment>
<keyword evidence="3" id="KW-1185">Reference proteome</keyword>
<organism evidence="2 3">
    <name type="scientific">Bradyrhizobium frederickii</name>
    <dbReference type="NCBI Taxonomy" id="2560054"/>
    <lineage>
        <taxon>Bacteria</taxon>
        <taxon>Pseudomonadati</taxon>
        <taxon>Pseudomonadota</taxon>
        <taxon>Alphaproteobacteria</taxon>
        <taxon>Hyphomicrobiales</taxon>
        <taxon>Nitrobacteraceae</taxon>
        <taxon>Bradyrhizobium</taxon>
    </lineage>
</organism>
<evidence type="ECO:0000313" key="3">
    <source>
        <dbReference type="Proteomes" id="UP000298225"/>
    </source>
</evidence>
<dbReference type="Gene3D" id="1.10.150.750">
    <property type="match status" value="1"/>
</dbReference>
<dbReference type="AlphaFoldDB" id="A0A4Y9L3X3"/>
<dbReference type="InterPro" id="IPR006439">
    <property type="entry name" value="HAD-SF_hydro_IA"/>
</dbReference>
<accession>A0A4Y9L3X3</accession>
<reference evidence="2 3" key="1">
    <citation type="submission" date="2019-03" db="EMBL/GenBank/DDBJ databases">
        <title>Bradyrhizobium strains diversity isolated from Chamaecrista fasciculata.</title>
        <authorList>
            <person name="Urquiaga M.C.O."/>
            <person name="Hungria M."/>
            <person name="Delamuta J.R.M."/>
        </authorList>
    </citation>
    <scope>NUCLEOTIDE SEQUENCE [LARGE SCALE GENOMIC DNA]</scope>
    <source>
        <strain evidence="2 3">CNPSo 3424</strain>
    </source>
</reference>
<dbReference type="PANTHER" id="PTHR43316">
    <property type="entry name" value="HYDROLASE, HALOACID DELAHOGENASE-RELATED"/>
    <property type="match status" value="1"/>
</dbReference>
<dbReference type="SFLD" id="SFLDG01129">
    <property type="entry name" value="C1.5:_HAD__Beta-PGM__Phosphata"/>
    <property type="match status" value="1"/>
</dbReference>
<gene>
    <name evidence="2" type="ORF">E4K66_17915</name>
</gene>
<dbReference type="GO" id="GO:0016787">
    <property type="term" value="F:hydrolase activity"/>
    <property type="evidence" value="ECO:0007669"/>
    <property type="project" value="UniProtKB-KW"/>
</dbReference>
<proteinExistence type="predicted"/>
<dbReference type="Proteomes" id="UP000298225">
    <property type="component" value="Unassembled WGS sequence"/>
</dbReference>
<dbReference type="SFLD" id="SFLDS00003">
    <property type="entry name" value="Haloacid_Dehalogenase"/>
    <property type="match status" value="1"/>
</dbReference>
<dbReference type="Gene3D" id="3.40.50.1000">
    <property type="entry name" value="HAD superfamily/HAD-like"/>
    <property type="match status" value="1"/>
</dbReference>
<sequence>MLEFSKYKLLTFDCYGTLIDWDTSISNVVQPWLDEMKSQVPPDLVVSTFALMQAKHQQTRPTLLYPEVLRRSWRDIEEQFGWDENLARADEFARSVPSWRPFADTVESLRYLSRYFALGILSNVDNASLSGTLRALEVPFLFTVTAEDVASYKPGEPHFNAAFGEAARRGIEKSEILHTAQSKHHDIAPGNRLGLTTIWVNRRHGRKGTGATLAATADPSLTVNSLAELVDLHRSAQAASRPVSLSQ</sequence>
<dbReference type="InterPro" id="IPR023214">
    <property type="entry name" value="HAD_sf"/>
</dbReference>
<dbReference type="InterPro" id="IPR051540">
    <property type="entry name" value="S-2-haloacid_dehalogenase"/>
</dbReference>
<dbReference type="InterPro" id="IPR036412">
    <property type="entry name" value="HAD-like_sf"/>
</dbReference>
<dbReference type="EMBL" id="SPQU01000007">
    <property type="protein sequence ID" value="TFV38268.1"/>
    <property type="molecule type" value="Genomic_DNA"/>
</dbReference>
<protein>
    <submittedName>
        <fullName evidence="2">Haloacid dehalogenase</fullName>
    </submittedName>
</protein>
<keyword evidence="1" id="KW-0378">Hydrolase</keyword>
<evidence type="ECO:0000256" key="1">
    <source>
        <dbReference type="ARBA" id="ARBA00022801"/>
    </source>
</evidence>
<dbReference type="OrthoDB" id="9785638at2"/>
<dbReference type="RefSeq" id="WP_128263171.1">
    <property type="nucleotide sequence ID" value="NZ_SPQU01000007.1"/>
</dbReference>
<dbReference type="PANTHER" id="PTHR43316:SF9">
    <property type="entry name" value="ACID DEHALOGENASE, PUTATIVE (AFU_ORTHOLOGUE AFUA_6G14460)-RELATED"/>
    <property type="match status" value="1"/>
</dbReference>
<name>A0A4Y9L3X3_9BRAD</name>
<dbReference type="PRINTS" id="PR00413">
    <property type="entry name" value="HADHALOGNASE"/>
</dbReference>
<dbReference type="SUPFAM" id="SSF56784">
    <property type="entry name" value="HAD-like"/>
    <property type="match status" value="1"/>
</dbReference>
<evidence type="ECO:0000313" key="2">
    <source>
        <dbReference type="EMBL" id="TFV38268.1"/>
    </source>
</evidence>